<dbReference type="PANTHER" id="PTHR31302">
    <property type="entry name" value="TRANSMEMBRANE PROTEIN WITH METALLOPHOSPHOESTERASE DOMAIN-RELATED"/>
    <property type="match status" value="1"/>
</dbReference>
<gene>
    <name evidence="4" type="ORF">K2U94_15210</name>
</gene>
<keyword evidence="5" id="KW-1185">Reference proteome</keyword>
<dbReference type="Pfam" id="PF00149">
    <property type="entry name" value="Metallophos"/>
    <property type="match status" value="1"/>
</dbReference>
<dbReference type="PANTHER" id="PTHR31302:SF31">
    <property type="entry name" value="PHOSPHODIESTERASE YAEI"/>
    <property type="match status" value="1"/>
</dbReference>
<dbReference type="RefSeq" id="WP_243068003.1">
    <property type="nucleotide sequence ID" value="NZ_JAIVFK010000021.1"/>
</dbReference>
<dbReference type="InterPro" id="IPR029052">
    <property type="entry name" value="Metallo-depent_PP-like"/>
</dbReference>
<name>A0ABS9ZA67_9HYPH</name>
<dbReference type="Proteomes" id="UP001139104">
    <property type="component" value="Unassembled WGS sequence"/>
</dbReference>
<dbReference type="EMBL" id="JAIVFP010000001">
    <property type="protein sequence ID" value="MCI4684092.1"/>
    <property type="molecule type" value="Genomic_DNA"/>
</dbReference>
<reference evidence="4" key="1">
    <citation type="journal article" date="2022" name="ISME J.">
        <title>Identification of active gaseous-alkane degraders at natural gas seeps.</title>
        <authorList>
            <person name="Farhan Ul Haque M."/>
            <person name="Hernandez M."/>
            <person name="Crombie A.T."/>
            <person name="Murrell J.C."/>
        </authorList>
    </citation>
    <scope>NUCLEOTIDE SEQUENCE</scope>
    <source>
        <strain evidence="4">PC2</strain>
    </source>
</reference>
<keyword evidence="2" id="KW-0378">Hydrolase</keyword>
<keyword evidence="1" id="KW-0479">Metal-binding</keyword>
<organism evidence="4 5">
    <name type="scientific">Candidatus Rhodoblastus alkanivorans</name>
    <dbReference type="NCBI Taxonomy" id="2954117"/>
    <lineage>
        <taxon>Bacteria</taxon>
        <taxon>Pseudomonadati</taxon>
        <taxon>Pseudomonadota</taxon>
        <taxon>Alphaproteobacteria</taxon>
        <taxon>Hyphomicrobiales</taxon>
        <taxon>Rhodoblastaceae</taxon>
        <taxon>Rhodoblastus</taxon>
    </lineage>
</organism>
<evidence type="ECO:0000256" key="2">
    <source>
        <dbReference type="ARBA" id="ARBA00022801"/>
    </source>
</evidence>
<dbReference type="SUPFAM" id="SSF56300">
    <property type="entry name" value="Metallo-dependent phosphatases"/>
    <property type="match status" value="1"/>
</dbReference>
<feature type="domain" description="Calcineurin-like phosphoesterase" evidence="3">
    <location>
        <begin position="52"/>
        <end position="241"/>
    </location>
</feature>
<protein>
    <submittedName>
        <fullName evidence="4">Metallophosphoesterase</fullName>
    </submittedName>
</protein>
<proteinExistence type="predicted"/>
<evidence type="ECO:0000256" key="1">
    <source>
        <dbReference type="ARBA" id="ARBA00022723"/>
    </source>
</evidence>
<evidence type="ECO:0000259" key="3">
    <source>
        <dbReference type="Pfam" id="PF00149"/>
    </source>
</evidence>
<dbReference type="InterPro" id="IPR051158">
    <property type="entry name" value="Metallophosphoesterase_sf"/>
</dbReference>
<dbReference type="CDD" id="cd07385">
    <property type="entry name" value="MPP_YkuE_C"/>
    <property type="match status" value="1"/>
</dbReference>
<evidence type="ECO:0000313" key="4">
    <source>
        <dbReference type="EMBL" id="MCI4684092.1"/>
    </source>
</evidence>
<comment type="caution">
    <text evidence="4">The sequence shown here is derived from an EMBL/GenBank/DDBJ whole genome shotgun (WGS) entry which is preliminary data.</text>
</comment>
<dbReference type="Gene3D" id="3.60.21.10">
    <property type="match status" value="1"/>
</dbReference>
<dbReference type="InterPro" id="IPR004843">
    <property type="entry name" value="Calcineurin-like_PHP"/>
</dbReference>
<sequence>MIDRRRFLSRGLALPLLGASTAVYAIGIEPNFILKVKRYALTPAGWPAGLHLRFAVISDIHAGEPFMSAARIRRIAQAANALNPDAVLLLGDFNAGHFFVTRAVDSQQVGEALSALRAPLGCYAVLGNHDWWHGPLLTSPSDGTVAIRRALRQAGIVVLENDAVALAKDGKGFWIVGLADQLIDAMAQIDSGAQKVGGDDLDGALAKVSDDAPVILLAHEPMIFRSAPQRIALTLCGHTHGGQVNLPLLGPVVGDLRFGADFVYGHVELGGRNMIISGGLGESVAPVRFLRPPEIVEVELGAPANETAQLSGL</sequence>
<evidence type="ECO:0000313" key="5">
    <source>
        <dbReference type="Proteomes" id="UP001139104"/>
    </source>
</evidence>
<accession>A0ABS9ZA67</accession>